<feature type="transmembrane region" description="Helical" evidence="1">
    <location>
        <begin position="103"/>
        <end position="124"/>
    </location>
</feature>
<reference evidence="2" key="1">
    <citation type="journal article" date="2022" name="New Phytol.">
        <title>Evolutionary transition to the ectomycorrhizal habit in the genomes of a hyperdiverse lineage of mushroom-forming fungi.</title>
        <authorList>
            <person name="Looney B."/>
            <person name="Miyauchi S."/>
            <person name="Morin E."/>
            <person name="Drula E."/>
            <person name="Courty P.E."/>
            <person name="Kohler A."/>
            <person name="Kuo A."/>
            <person name="LaButti K."/>
            <person name="Pangilinan J."/>
            <person name="Lipzen A."/>
            <person name="Riley R."/>
            <person name="Andreopoulos W."/>
            <person name="He G."/>
            <person name="Johnson J."/>
            <person name="Nolan M."/>
            <person name="Tritt A."/>
            <person name="Barry K.W."/>
            <person name="Grigoriev I.V."/>
            <person name="Nagy L.G."/>
            <person name="Hibbett D."/>
            <person name="Henrissat B."/>
            <person name="Matheny P.B."/>
            <person name="Labbe J."/>
            <person name="Martin F.M."/>
        </authorList>
    </citation>
    <scope>NUCLEOTIDE SEQUENCE</scope>
    <source>
        <strain evidence="2">BPL690</strain>
    </source>
</reference>
<protein>
    <submittedName>
        <fullName evidence="2">Uncharacterized protein</fullName>
    </submittedName>
</protein>
<keyword evidence="1" id="KW-0812">Transmembrane</keyword>
<keyword evidence="1" id="KW-1133">Transmembrane helix</keyword>
<feature type="transmembrane region" description="Helical" evidence="1">
    <location>
        <begin position="12"/>
        <end position="32"/>
    </location>
</feature>
<organism evidence="2 3">
    <name type="scientific">Multifurca ochricompacta</name>
    <dbReference type="NCBI Taxonomy" id="376703"/>
    <lineage>
        <taxon>Eukaryota</taxon>
        <taxon>Fungi</taxon>
        <taxon>Dikarya</taxon>
        <taxon>Basidiomycota</taxon>
        <taxon>Agaricomycotina</taxon>
        <taxon>Agaricomycetes</taxon>
        <taxon>Russulales</taxon>
        <taxon>Russulaceae</taxon>
        <taxon>Multifurca</taxon>
    </lineage>
</organism>
<comment type="caution">
    <text evidence="2">The sequence shown here is derived from an EMBL/GenBank/DDBJ whole genome shotgun (WGS) entry which is preliminary data.</text>
</comment>
<evidence type="ECO:0000313" key="2">
    <source>
        <dbReference type="EMBL" id="KAI0298780.1"/>
    </source>
</evidence>
<dbReference type="Proteomes" id="UP001203297">
    <property type="component" value="Unassembled WGS sequence"/>
</dbReference>
<proteinExistence type="predicted"/>
<name>A0AAD4QJX2_9AGAM</name>
<keyword evidence="3" id="KW-1185">Reference proteome</keyword>
<accession>A0AAD4QJX2</accession>
<sequence>MHNMFLQILSQVNSIIFSLFISHSFFGFKGLFSVSVHFSFDNINITLSYLIECECGNYIFHTARTILTPHSNQKAVFPALSSHLSFSFPSHNLPLPLPPSLSFVAKLLMLTMSLPSMTGSFLFIEGQMQKVCSVFGVLLPVSSC</sequence>
<evidence type="ECO:0000256" key="1">
    <source>
        <dbReference type="SAM" id="Phobius"/>
    </source>
</evidence>
<dbReference type="AlphaFoldDB" id="A0AAD4QJX2"/>
<dbReference type="EMBL" id="WTXG01000026">
    <property type="protein sequence ID" value="KAI0298780.1"/>
    <property type="molecule type" value="Genomic_DNA"/>
</dbReference>
<feature type="non-terminal residue" evidence="2">
    <location>
        <position position="144"/>
    </location>
</feature>
<evidence type="ECO:0000313" key="3">
    <source>
        <dbReference type="Proteomes" id="UP001203297"/>
    </source>
</evidence>
<gene>
    <name evidence="2" type="ORF">B0F90DRAFT_1926405</name>
</gene>
<keyword evidence="1" id="KW-0472">Membrane</keyword>